<keyword evidence="3" id="KW-1185">Reference proteome</keyword>
<dbReference type="Pfam" id="PF13191">
    <property type="entry name" value="AAA_16"/>
    <property type="match status" value="1"/>
</dbReference>
<name>A0ABX4NTU8_9LEPT</name>
<dbReference type="InterPro" id="IPR041664">
    <property type="entry name" value="AAA_16"/>
</dbReference>
<dbReference type="EMBL" id="NPDU01000105">
    <property type="protein sequence ID" value="PJZ59684.1"/>
    <property type="molecule type" value="Genomic_DNA"/>
</dbReference>
<evidence type="ECO:0000259" key="1">
    <source>
        <dbReference type="Pfam" id="PF13191"/>
    </source>
</evidence>
<proteinExistence type="predicted"/>
<dbReference type="Proteomes" id="UP000232149">
    <property type="component" value="Unassembled WGS sequence"/>
</dbReference>
<reference evidence="2 3" key="1">
    <citation type="submission" date="2017-07" db="EMBL/GenBank/DDBJ databases">
        <title>Leptospira spp. isolated from tropical soils.</title>
        <authorList>
            <person name="Thibeaux R."/>
            <person name="Iraola G."/>
            <person name="Ferres I."/>
            <person name="Bierque E."/>
            <person name="Girault D."/>
            <person name="Soupe-Gilbert M.-E."/>
            <person name="Picardeau M."/>
            <person name="Goarant C."/>
        </authorList>
    </citation>
    <scope>NUCLEOTIDE SEQUENCE [LARGE SCALE GENOMIC DNA]</scope>
    <source>
        <strain evidence="2 3">FH2-B-D1</strain>
    </source>
</reference>
<gene>
    <name evidence="2" type="ORF">CH376_22450</name>
</gene>
<evidence type="ECO:0000313" key="3">
    <source>
        <dbReference type="Proteomes" id="UP000232149"/>
    </source>
</evidence>
<dbReference type="SUPFAM" id="SSF52540">
    <property type="entry name" value="P-loop containing nucleoside triphosphate hydrolases"/>
    <property type="match status" value="1"/>
</dbReference>
<sequence length="504" mass="57671">MQLMDDLAPRIIDRFAAVLKSSIPKHKIVTKGGEEFLEIYVGSITENATKALQEVKNELLIGSAILNNVYLKESIVDNWLSSLEVDVLQNLISESLTIGKNSLNTDFYKKFIPFVGGEEKRISSLTNNIVYGRRGAGKSSLILFGCRKVLEENIPYVWVAMQQYQNRADIQVIVQVFYEIVAQLENEIGADSSTKLKTLIFELENKGTKLTFDDVKQKIPLMFRDLSSFVQQRKALFLFIDDLHLITTGLQPLFLSALYSLARGNNIYLKISSIENLTNLFDYSTNEGMQIPGDLQRIALDYNLMTPDKAYKHINDIIESYVQYCGIPNLNSLCEARPRYRLTWVSAGVPRDALYIFNNSISKARNEKRKKVAIVDINMAAADSMTEKEKYISDDVEDQPGSINEILENIKDFCFKKAKSNAFLVHKEPKNEKYKLIKKLVDLRFLHILHPGITPDRKNEKYEAFLLDYAFYTGFRKITSVKEFKETPKTPTANELRTLKKFKL</sequence>
<dbReference type="InterPro" id="IPR027417">
    <property type="entry name" value="P-loop_NTPase"/>
</dbReference>
<evidence type="ECO:0000313" key="2">
    <source>
        <dbReference type="EMBL" id="PJZ59684.1"/>
    </source>
</evidence>
<comment type="caution">
    <text evidence="2">The sequence shown here is derived from an EMBL/GenBank/DDBJ whole genome shotgun (WGS) entry which is preliminary data.</text>
</comment>
<accession>A0ABX4NTU8</accession>
<feature type="domain" description="Orc1-like AAA ATPase" evidence="1">
    <location>
        <begin position="127"/>
        <end position="263"/>
    </location>
</feature>
<organism evidence="2 3">
    <name type="scientific">Leptospira adleri</name>
    <dbReference type="NCBI Taxonomy" id="2023186"/>
    <lineage>
        <taxon>Bacteria</taxon>
        <taxon>Pseudomonadati</taxon>
        <taxon>Spirochaetota</taxon>
        <taxon>Spirochaetia</taxon>
        <taxon>Leptospirales</taxon>
        <taxon>Leptospiraceae</taxon>
        <taxon>Leptospira</taxon>
    </lineage>
</organism>
<protein>
    <recommendedName>
        <fullName evidence="1">Orc1-like AAA ATPase domain-containing protein</fullName>
    </recommendedName>
</protein>
<dbReference type="RefSeq" id="WP_100788454.1">
    <property type="nucleotide sequence ID" value="NZ_NPDU01000105.1"/>
</dbReference>
<dbReference type="Gene3D" id="3.40.50.300">
    <property type="entry name" value="P-loop containing nucleotide triphosphate hydrolases"/>
    <property type="match status" value="1"/>
</dbReference>